<dbReference type="Proteomes" id="UP001153954">
    <property type="component" value="Unassembled WGS sequence"/>
</dbReference>
<keyword evidence="2" id="KW-1185">Reference proteome</keyword>
<name>A0AAU9UJ33_EUPED</name>
<reference evidence="1" key="1">
    <citation type="submission" date="2022-03" db="EMBL/GenBank/DDBJ databases">
        <authorList>
            <person name="Tunstrom K."/>
        </authorList>
    </citation>
    <scope>NUCLEOTIDE SEQUENCE</scope>
</reference>
<evidence type="ECO:0000313" key="2">
    <source>
        <dbReference type="Proteomes" id="UP001153954"/>
    </source>
</evidence>
<sequence length="162" mass="18246">MVMFRSRTWQKLGRWHWRVRKTAIGQEANQELSPSKEHVPVTTRIPTSTAALPFEPVSTVQNFVTDPGLEQSQNYAYEQSSELLVSDALDTTVDPMQEQELTGISESLGHTKEEITLPSLPENHESFECLLPIEDITNIDKVLSNHSPKPISAYSQTEPVDN</sequence>
<dbReference type="AlphaFoldDB" id="A0AAU9UJ33"/>
<organism evidence="1 2">
    <name type="scientific">Euphydryas editha</name>
    <name type="common">Edith's checkerspot</name>
    <dbReference type="NCBI Taxonomy" id="104508"/>
    <lineage>
        <taxon>Eukaryota</taxon>
        <taxon>Metazoa</taxon>
        <taxon>Ecdysozoa</taxon>
        <taxon>Arthropoda</taxon>
        <taxon>Hexapoda</taxon>
        <taxon>Insecta</taxon>
        <taxon>Pterygota</taxon>
        <taxon>Neoptera</taxon>
        <taxon>Endopterygota</taxon>
        <taxon>Lepidoptera</taxon>
        <taxon>Glossata</taxon>
        <taxon>Ditrysia</taxon>
        <taxon>Papilionoidea</taxon>
        <taxon>Nymphalidae</taxon>
        <taxon>Nymphalinae</taxon>
        <taxon>Euphydryas</taxon>
    </lineage>
</organism>
<protein>
    <submittedName>
        <fullName evidence="1">Uncharacterized protein</fullName>
    </submittedName>
</protein>
<gene>
    <name evidence="1" type="ORF">EEDITHA_LOCUS12913</name>
</gene>
<proteinExistence type="predicted"/>
<comment type="caution">
    <text evidence="1">The sequence shown here is derived from an EMBL/GenBank/DDBJ whole genome shotgun (WGS) entry which is preliminary data.</text>
</comment>
<evidence type="ECO:0000313" key="1">
    <source>
        <dbReference type="EMBL" id="CAH2097725.1"/>
    </source>
</evidence>
<accession>A0AAU9UJ33</accession>
<dbReference type="EMBL" id="CAKOGL010000018">
    <property type="protein sequence ID" value="CAH2097725.1"/>
    <property type="molecule type" value="Genomic_DNA"/>
</dbReference>